<accession>A0ABW4A0F9</accession>
<dbReference type="RefSeq" id="WP_317794009.1">
    <property type="nucleotide sequence ID" value="NZ_AP028461.1"/>
</dbReference>
<keyword evidence="1" id="KW-0812">Transmembrane</keyword>
<proteinExistence type="predicted"/>
<organism evidence="2 3">
    <name type="scientific">Actinoplanes sichuanensis</name>
    <dbReference type="NCBI Taxonomy" id="512349"/>
    <lineage>
        <taxon>Bacteria</taxon>
        <taxon>Bacillati</taxon>
        <taxon>Actinomycetota</taxon>
        <taxon>Actinomycetes</taxon>
        <taxon>Micromonosporales</taxon>
        <taxon>Micromonosporaceae</taxon>
        <taxon>Actinoplanes</taxon>
    </lineage>
</organism>
<evidence type="ECO:0000313" key="3">
    <source>
        <dbReference type="Proteomes" id="UP001597183"/>
    </source>
</evidence>
<dbReference type="EMBL" id="JBHTMK010000004">
    <property type="protein sequence ID" value="MFD1364074.1"/>
    <property type="molecule type" value="Genomic_DNA"/>
</dbReference>
<protein>
    <submittedName>
        <fullName evidence="2">Uncharacterized protein</fullName>
    </submittedName>
</protein>
<name>A0ABW4A0F9_9ACTN</name>
<keyword evidence="1" id="KW-1133">Transmembrane helix</keyword>
<evidence type="ECO:0000313" key="2">
    <source>
        <dbReference type="EMBL" id="MFD1364074.1"/>
    </source>
</evidence>
<keyword evidence="3" id="KW-1185">Reference proteome</keyword>
<sequence length="199" mass="20934">MRRWLTDQVCRLVARLAADLPPGRREWGEAIVAEQSAVPDGERRLRWALGSLWFVVAHRGPAAAPTIEAPVRSWTRPVCVAVGILTVSPWLAVSVQGLAERDAPDGSPRSTAIMLAAQILVVVAFLANRRRTAGRRPRITLLAALLGYGAAAAASSLDNVGEPALAVVAALLFAGPPLLAAFPLLSTSAIASEGVRPAD</sequence>
<comment type="caution">
    <text evidence="2">The sequence shown here is derived from an EMBL/GenBank/DDBJ whole genome shotgun (WGS) entry which is preliminary data.</text>
</comment>
<keyword evidence="1" id="KW-0472">Membrane</keyword>
<feature type="transmembrane region" description="Helical" evidence="1">
    <location>
        <begin position="78"/>
        <end position="99"/>
    </location>
</feature>
<gene>
    <name evidence="2" type="ORF">ACFQ5G_01820</name>
</gene>
<reference evidence="3" key="1">
    <citation type="journal article" date="2019" name="Int. J. Syst. Evol. Microbiol.">
        <title>The Global Catalogue of Microorganisms (GCM) 10K type strain sequencing project: providing services to taxonomists for standard genome sequencing and annotation.</title>
        <authorList>
            <consortium name="The Broad Institute Genomics Platform"/>
            <consortium name="The Broad Institute Genome Sequencing Center for Infectious Disease"/>
            <person name="Wu L."/>
            <person name="Ma J."/>
        </authorList>
    </citation>
    <scope>NUCLEOTIDE SEQUENCE [LARGE SCALE GENOMIC DNA]</scope>
    <source>
        <strain evidence="3">CCM 7526</strain>
    </source>
</reference>
<feature type="transmembrane region" description="Helical" evidence="1">
    <location>
        <begin position="139"/>
        <end position="157"/>
    </location>
</feature>
<evidence type="ECO:0000256" key="1">
    <source>
        <dbReference type="SAM" id="Phobius"/>
    </source>
</evidence>
<feature type="transmembrane region" description="Helical" evidence="1">
    <location>
        <begin position="163"/>
        <end position="185"/>
    </location>
</feature>
<feature type="transmembrane region" description="Helical" evidence="1">
    <location>
        <begin position="111"/>
        <end position="127"/>
    </location>
</feature>
<dbReference type="Proteomes" id="UP001597183">
    <property type="component" value="Unassembled WGS sequence"/>
</dbReference>